<dbReference type="EMBL" id="CAXDID020000252">
    <property type="protein sequence ID" value="CAL6064752.1"/>
    <property type="molecule type" value="Genomic_DNA"/>
</dbReference>
<gene>
    <name evidence="5" type="ORF">HINF_LOCUS14394</name>
    <name evidence="6" type="ORF">HINF_LOCUS51508</name>
    <name evidence="3" type="ORF">HINF_LOCUS58853</name>
    <name evidence="4" type="ORF">HINF_LOCUS63616</name>
</gene>
<organism evidence="4">
    <name type="scientific">Hexamita inflata</name>
    <dbReference type="NCBI Taxonomy" id="28002"/>
    <lineage>
        <taxon>Eukaryota</taxon>
        <taxon>Metamonada</taxon>
        <taxon>Diplomonadida</taxon>
        <taxon>Hexamitidae</taxon>
        <taxon>Hexamitinae</taxon>
        <taxon>Hexamita</taxon>
    </lineage>
</organism>
<dbReference type="EMBL" id="CAXDID020000034">
    <property type="protein sequence ID" value="CAL5995942.1"/>
    <property type="molecule type" value="Genomic_DNA"/>
</dbReference>
<feature type="compositionally biased region" description="Basic and acidic residues" evidence="2">
    <location>
        <begin position="294"/>
        <end position="311"/>
    </location>
</feature>
<name>A0AA86V4B4_9EUKA</name>
<feature type="coiled-coil region" evidence="1">
    <location>
        <begin position="139"/>
        <end position="212"/>
    </location>
</feature>
<evidence type="ECO:0000256" key="2">
    <source>
        <dbReference type="SAM" id="MobiDB-lite"/>
    </source>
</evidence>
<protein>
    <submittedName>
        <fullName evidence="5">Hypothetical_protein</fullName>
    </submittedName>
</protein>
<feature type="region of interest" description="Disordered" evidence="2">
    <location>
        <begin position="290"/>
        <end position="311"/>
    </location>
</feature>
<comment type="caution">
    <text evidence="4">The sequence shown here is derived from an EMBL/GenBank/DDBJ whole genome shotgun (WGS) entry which is preliminary data.</text>
</comment>
<evidence type="ECO:0000313" key="6">
    <source>
        <dbReference type="EMBL" id="CAL6064752.1"/>
    </source>
</evidence>
<evidence type="ECO:0000256" key="1">
    <source>
        <dbReference type="SAM" id="Coils"/>
    </source>
</evidence>
<evidence type="ECO:0000313" key="3">
    <source>
        <dbReference type="EMBL" id="CAI9971208.1"/>
    </source>
</evidence>
<dbReference type="EMBL" id="CATOUU010001090">
    <property type="protein sequence ID" value="CAI9971208.1"/>
    <property type="molecule type" value="Genomic_DNA"/>
</dbReference>
<dbReference type="AlphaFoldDB" id="A0AA86V4B4"/>
<accession>A0AA86V4B4</accession>
<evidence type="ECO:0000313" key="4">
    <source>
        <dbReference type="EMBL" id="CAI9975971.1"/>
    </source>
</evidence>
<dbReference type="EMBL" id="CATOUU010001171">
    <property type="protein sequence ID" value="CAI9975971.1"/>
    <property type="molecule type" value="Genomic_DNA"/>
</dbReference>
<evidence type="ECO:0000313" key="5">
    <source>
        <dbReference type="EMBL" id="CAL5995942.1"/>
    </source>
</evidence>
<sequence>MLQHIQYKNQEFAQKEKQIIESIIKYKSKTQQISNSQQFENESIQFSTQLTDTQFQTDQQNLQSNIQQQQQDSFLTQYQKQQQMYEELLQESSVSEFKYAALLLELNNVYQYLNQFQDPDSSQPSSWSTKVLFKENLHLKELQQQNVDYQKSVQQQLQIKDDHISQLKRQIAEIQKDSLSNLENYQKTVEAHQKLQEAHESAVAQNEFLQNEMCIIKSELCKYQQVHSQQETVVKHHELQEKYIQSTDEIVKLQQKLTQQQVQAQKENEMLVKRIMQVKEQNLQLQNKMQQLESGKKPKKDNVTSDPNNTKDIEDLIQQSNISQRYIEQLESQLFSTKNELKKQIDTREQLLQTNLQLVNTNQCEIKQYKVEITELKNKLAILNQQLSYYEKEAQYKIEELAKEKIQTFVAKDIKLDIEQLLIKQEEMNQIVEVQIQQINSLQLLVQQLKQQLFITSIQELQLENSSYNIEECKLISLNQ</sequence>
<dbReference type="Proteomes" id="UP001642409">
    <property type="component" value="Unassembled WGS sequence"/>
</dbReference>
<keyword evidence="1" id="KW-0175">Coiled coil</keyword>
<reference evidence="5 7" key="2">
    <citation type="submission" date="2024-07" db="EMBL/GenBank/DDBJ databases">
        <authorList>
            <person name="Akdeniz Z."/>
        </authorList>
    </citation>
    <scope>NUCLEOTIDE SEQUENCE [LARGE SCALE GENOMIC DNA]</scope>
</reference>
<keyword evidence="7" id="KW-1185">Reference proteome</keyword>
<proteinExistence type="predicted"/>
<evidence type="ECO:0000313" key="7">
    <source>
        <dbReference type="Proteomes" id="UP001642409"/>
    </source>
</evidence>
<reference evidence="4" key="1">
    <citation type="submission" date="2023-06" db="EMBL/GenBank/DDBJ databases">
        <authorList>
            <person name="Kurt Z."/>
        </authorList>
    </citation>
    <scope>NUCLEOTIDE SEQUENCE</scope>
</reference>